<dbReference type="EMBL" id="QJHK01000001">
    <property type="protein sequence ID" value="PXY42778.1"/>
    <property type="molecule type" value="Genomic_DNA"/>
</dbReference>
<comment type="caution">
    <text evidence="1">The sequence shown here is derived from an EMBL/GenBank/DDBJ whole genome shotgun (WGS) entry which is preliminary data.</text>
</comment>
<proteinExistence type="predicted"/>
<sequence>MKTLKTFLFILFFVTIKLHSQVQVDQIVYKSKEHYITTSLPYHITGTFLPPDKKEPSTVLNDDGTGVIQYDDMTKKKINWGIECNWEGTAILKEGYNSASYTFWYRTEDSDEWMYSQFSIHFAKKKMFLMGERIKIYEDYNVQ</sequence>
<evidence type="ECO:0000313" key="2">
    <source>
        <dbReference type="Proteomes" id="UP000247903"/>
    </source>
</evidence>
<accession>A0A2V4BUS2</accession>
<organism evidence="1 2">
    <name type="scientific">Flavobacterium cheongpyeongense</name>
    <dbReference type="NCBI Taxonomy" id="2212651"/>
    <lineage>
        <taxon>Bacteria</taxon>
        <taxon>Pseudomonadati</taxon>
        <taxon>Bacteroidota</taxon>
        <taxon>Flavobacteriia</taxon>
        <taxon>Flavobacteriales</taxon>
        <taxon>Flavobacteriaceae</taxon>
        <taxon>Flavobacterium</taxon>
    </lineage>
</organism>
<protein>
    <submittedName>
        <fullName evidence="1">Uncharacterized protein</fullName>
    </submittedName>
</protein>
<keyword evidence="2" id="KW-1185">Reference proteome</keyword>
<reference evidence="1 2" key="1">
    <citation type="submission" date="2018-05" db="EMBL/GenBank/DDBJ databases">
        <title>Flavobacterium sp. strain IMCC34759, incomplete genome.</title>
        <authorList>
            <person name="Joung Y."/>
            <person name="Cho J."/>
        </authorList>
    </citation>
    <scope>NUCLEOTIDE SEQUENCE [LARGE SCALE GENOMIC DNA]</scope>
    <source>
        <strain evidence="1 2">IMCC34759</strain>
    </source>
</reference>
<dbReference type="Proteomes" id="UP000247903">
    <property type="component" value="Unassembled WGS sequence"/>
</dbReference>
<evidence type="ECO:0000313" key="1">
    <source>
        <dbReference type="EMBL" id="PXY42778.1"/>
    </source>
</evidence>
<gene>
    <name evidence="1" type="ORF">DMB65_01790</name>
</gene>
<dbReference type="OrthoDB" id="795889at2"/>
<name>A0A2V4BUS2_9FLAO</name>
<dbReference type="AlphaFoldDB" id="A0A2V4BUS2"/>
<dbReference type="RefSeq" id="WP_110304954.1">
    <property type="nucleotide sequence ID" value="NZ_QJHK01000001.1"/>
</dbReference>